<dbReference type="InterPro" id="IPR007848">
    <property type="entry name" value="Small_mtfrase_dom"/>
</dbReference>
<evidence type="ECO:0000256" key="6">
    <source>
        <dbReference type="HAMAP-Rule" id="MF_01859"/>
    </source>
</evidence>
<dbReference type="Gene3D" id="3.40.50.150">
    <property type="entry name" value="Vaccinia Virus protein VP39"/>
    <property type="match status" value="2"/>
</dbReference>
<dbReference type="EC" id="2.1.1.174" evidence="6"/>
<evidence type="ECO:0000313" key="9">
    <source>
        <dbReference type="EMBL" id="KZN48342.1"/>
    </source>
</evidence>
<dbReference type="Pfam" id="PF05175">
    <property type="entry name" value="MTS"/>
    <property type="match status" value="1"/>
</dbReference>
<comment type="catalytic activity">
    <reaction evidence="6">
        <text>guanosine(1835) in 23S rRNA + S-adenosyl-L-methionine = N(2)-methylguanosine(1835) in 23S rRNA + S-adenosyl-L-homocysteine + H(+)</text>
        <dbReference type="Rhea" id="RHEA:42744"/>
        <dbReference type="Rhea" id="RHEA-COMP:10217"/>
        <dbReference type="Rhea" id="RHEA-COMP:10218"/>
        <dbReference type="ChEBI" id="CHEBI:15378"/>
        <dbReference type="ChEBI" id="CHEBI:57856"/>
        <dbReference type="ChEBI" id="CHEBI:59789"/>
        <dbReference type="ChEBI" id="CHEBI:74269"/>
        <dbReference type="ChEBI" id="CHEBI:74481"/>
        <dbReference type="EC" id="2.1.1.174"/>
    </reaction>
</comment>
<dbReference type="InterPro" id="IPR046977">
    <property type="entry name" value="RsmC/RlmG"/>
</dbReference>
<sequence length="398" mass="44579">MLLCTHNISEKYKTMTIEAVLANHPFILHRFPLEQKNRSLQAWDAADEYLLDHIVSEYPTAQKILIFNDSFGALCCASSVIFRKEQALPTLFFVSDSFVSKAACQHNLAENQLPTEHVTFLDSLENLPTDIDLVLIKIPKNAGFLQYQLSLLSHLPAGIPVIAAGKAKEIHTSTLKSFNHFLSEPKTSLAVKKSRLIFSKTMAKPVDSKFPISWPLENTDFTLINHANVFSRDSLDIGARFFLNYLPAGKKPMNIIDLGCGNGVIGLQTLNRMPNCKVTFVDESAMAVATAKQNVSHNLPARLPDCQFVHNDCLADFEPNSADLVLCNPPFHQAQAITDHIAWQMFLQAKYTLRNGGELRIIGNRHLDYQDKLQRLFGNCKVLGNNKKFTVLSVIKRS</sequence>
<evidence type="ECO:0000256" key="4">
    <source>
        <dbReference type="ARBA" id="ARBA00022679"/>
    </source>
</evidence>
<evidence type="ECO:0000256" key="3">
    <source>
        <dbReference type="ARBA" id="ARBA00022603"/>
    </source>
</evidence>
<dbReference type="GO" id="GO:0003676">
    <property type="term" value="F:nucleic acid binding"/>
    <property type="evidence" value="ECO:0007669"/>
    <property type="project" value="InterPro"/>
</dbReference>
<comment type="similarity">
    <text evidence="6">Belongs to the methyltransferase superfamily. RlmG family.</text>
</comment>
<dbReference type="GO" id="GO:0005737">
    <property type="term" value="C:cytoplasm"/>
    <property type="evidence" value="ECO:0007669"/>
    <property type="project" value="UniProtKB-SubCell"/>
</dbReference>
<name>A0A167D2A9_9GAMM</name>
<protein>
    <recommendedName>
        <fullName evidence="6">Ribosomal RNA large subunit methyltransferase G</fullName>
        <ecNumber evidence="6">2.1.1.174</ecNumber>
    </recommendedName>
    <alternativeName>
        <fullName evidence="6">23S rRNA m2G1835 methyltransferase</fullName>
    </alternativeName>
    <alternativeName>
        <fullName evidence="6">rRNA (guanine-N(2)-)-methyltransferase RlmG</fullName>
    </alternativeName>
</protein>
<dbReference type="PROSITE" id="PS00092">
    <property type="entry name" value="N6_MTASE"/>
    <property type="match status" value="1"/>
</dbReference>
<keyword evidence="4 6" id="KW-0808">Transferase</keyword>
<accession>A0A167D2A9</accession>
<dbReference type="Proteomes" id="UP000076587">
    <property type="component" value="Unassembled WGS sequence"/>
</dbReference>
<gene>
    <name evidence="6" type="primary">rlmG</name>
    <name evidence="9" type="ORF">N482_07695</name>
</gene>
<evidence type="ECO:0000259" key="8">
    <source>
        <dbReference type="Pfam" id="PF26049"/>
    </source>
</evidence>
<dbReference type="HAMAP" id="MF_01859">
    <property type="entry name" value="23SrRNA_methyltr_G"/>
    <property type="match status" value="1"/>
</dbReference>
<reference evidence="9 10" key="1">
    <citation type="submission" date="2013-07" db="EMBL/GenBank/DDBJ databases">
        <title>Comparative Genomic and Metabolomic Analysis of Twelve Strains of Pseudoalteromonas luteoviolacea.</title>
        <authorList>
            <person name="Vynne N.G."/>
            <person name="Mansson M."/>
            <person name="Gram L."/>
        </authorList>
    </citation>
    <scope>NUCLEOTIDE SEQUENCE [LARGE SCALE GENOMIC DNA]</scope>
    <source>
        <strain evidence="9 10">NCIMB 1942</strain>
    </source>
</reference>
<organism evidence="9 10">
    <name type="scientific">Pseudoalteromonas luteoviolacea NCIMB 1942</name>
    <dbReference type="NCBI Taxonomy" id="1365253"/>
    <lineage>
        <taxon>Bacteria</taxon>
        <taxon>Pseudomonadati</taxon>
        <taxon>Pseudomonadota</taxon>
        <taxon>Gammaproteobacteria</taxon>
        <taxon>Alteromonadales</taxon>
        <taxon>Pseudoalteromonadaceae</taxon>
        <taxon>Pseudoalteromonas</taxon>
    </lineage>
</organism>
<keyword evidence="5 6" id="KW-0949">S-adenosyl-L-methionine</keyword>
<dbReference type="InterPro" id="IPR002052">
    <property type="entry name" value="DNA_methylase_N6_adenine_CS"/>
</dbReference>
<dbReference type="GO" id="GO:0052916">
    <property type="term" value="F:23S rRNA (guanine(1835)-N(2))-methyltransferase activity"/>
    <property type="evidence" value="ECO:0007669"/>
    <property type="project" value="UniProtKB-EC"/>
</dbReference>
<dbReference type="CDD" id="cd02440">
    <property type="entry name" value="AdoMet_MTases"/>
    <property type="match status" value="1"/>
</dbReference>
<dbReference type="InterPro" id="IPR029063">
    <property type="entry name" value="SAM-dependent_MTases_sf"/>
</dbReference>
<evidence type="ECO:0000313" key="10">
    <source>
        <dbReference type="Proteomes" id="UP000076587"/>
    </source>
</evidence>
<proteinExistence type="inferred from homology"/>
<feature type="domain" description="RlmG N-terminal" evidence="8">
    <location>
        <begin position="22"/>
        <end position="201"/>
    </location>
</feature>
<keyword evidence="3 6" id="KW-0489">Methyltransferase</keyword>
<evidence type="ECO:0000256" key="1">
    <source>
        <dbReference type="ARBA" id="ARBA00022490"/>
    </source>
</evidence>
<dbReference type="AlphaFoldDB" id="A0A167D2A9"/>
<comment type="subcellular location">
    <subcellularLocation>
        <location evidence="6">Cytoplasm</location>
    </subcellularLocation>
</comment>
<dbReference type="PIRSF" id="PIRSF037565">
    <property type="entry name" value="RRNA_m2G_Mtase_RsmD_prd"/>
    <property type="match status" value="1"/>
</dbReference>
<dbReference type="SUPFAM" id="SSF53335">
    <property type="entry name" value="S-adenosyl-L-methionine-dependent methyltransferases"/>
    <property type="match status" value="1"/>
</dbReference>
<dbReference type="PANTHER" id="PTHR47816">
    <property type="entry name" value="RIBOSOMAL RNA SMALL SUBUNIT METHYLTRANSFERASE C"/>
    <property type="match status" value="1"/>
</dbReference>
<dbReference type="EMBL" id="AUXT01000146">
    <property type="protein sequence ID" value="KZN48342.1"/>
    <property type="molecule type" value="Genomic_DNA"/>
</dbReference>
<comment type="function">
    <text evidence="6">Specifically methylates the guanine in position 1835 (m2G1835) of 23S rRNA.</text>
</comment>
<keyword evidence="2 6" id="KW-0698">rRNA processing</keyword>
<comment type="caution">
    <text evidence="9">The sequence shown here is derived from an EMBL/GenBank/DDBJ whole genome shotgun (WGS) entry which is preliminary data.</text>
</comment>
<dbReference type="PANTHER" id="PTHR47816:SF5">
    <property type="entry name" value="RIBOSOMAL RNA LARGE SUBUNIT METHYLTRANSFERASE G"/>
    <property type="match status" value="1"/>
</dbReference>
<evidence type="ECO:0000259" key="7">
    <source>
        <dbReference type="Pfam" id="PF05175"/>
    </source>
</evidence>
<evidence type="ECO:0000256" key="2">
    <source>
        <dbReference type="ARBA" id="ARBA00022552"/>
    </source>
</evidence>
<keyword evidence="1 6" id="KW-0963">Cytoplasm</keyword>
<dbReference type="Pfam" id="PF26049">
    <property type="entry name" value="RLMG_N"/>
    <property type="match status" value="1"/>
</dbReference>
<feature type="domain" description="Methyltransferase small" evidence="7">
    <location>
        <begin position="221"/>
        <end position="392"/>
    </location>
</feature>
<dbReference type="PATRIC" id="fig|1365253.3.peg.1794"/>
<dbReference type="InterPro" id="IPR017237">
    <property type="entry name" value="RLMG"/>
</dbReference>
<dbReference type="InterPro" id="IPR058679">
    <property type="entry name" value="RlmG_N"/>
</dbReference>
<evidence type="ECO:0000256" key="5">
    <source>
        <dbReference type="ARBA" id="ARBA00022691"/>
    </source>
</evidence>